<feature type="transmembrane region" description="Helical" evidence="1">
    <location>
        <begin position="151"/>
        <end position="177"/>
    </location>
</feature>
<dbReference type="Proteomes" id="UP000006064">
    <property type="component" value="Chromosome"/>
</dbReference>
<feature type="transmembrane region" description="Helical" evidence="1">
    <location>
        <begin position="189"/>
        <end position="210"/>
    </location>
</feature>
<dbReference type="EMBL" id="CP003651">
    <property type="protein sequence ID" value="AFL95902.1"/>
    <property type="molecule type" value="Genomic_DNA"/>
</dbReference>
<organism evidence="2 3">
    <name type="scientific">Thermococcus cleftensis (strain DSM 27260 / KACC 17922 / CL1)</name>
    <dbReference type="NCBI Taxonomy" id="163003"/>
    <lineage>
        <taxon>Archaea</taxon>
        <taxon>Methanobacteriati</taxon>
        <taxon>Methanobacteriota</taxon>
        <taxon>Thermococci</taxon>
        <taxon>Thermococcales</taxon>
        <taxon>Thermococcaceae</taxon>
        <taxon>Thermococcus</taxon>
    </lineage>
</organism>
<keyword evidence="1" id="KW-1133">Transmembrane helix</keyword>
<dbReference type="HOGENOM" id="CLU_749290_0_0_2"/>
<dbReference type="GeneID" id="13037011"/>
<accession>I3ZW18</accession>
<name>I3ZW18_THECF</name>
<sequence length="369" mass="41851">MRKSSKVIFALAFLLVAVPFVDCGIAEFLLRDVPEVPVVVGTPVTYGIYFPKTYAVLEAGRNGEIVWRAGDTLYVRTSGDLNLPTEYDYRPQIQELIENRSAEIQRILEEVKDGKGNWNASELYLRLSHVVWLNESISEYGDRLGEASVELFPVVGTLALLQGLVITLAGVAFAFEIRDFADREPAKALAVAVLFSALLLVGYAFIFAGYPFNTVHHSIPEGFLAGIQPVERNSSVSPPCLESWYVRATPEVERIFREHLLDNPPVYADDPDYSVHYLELWLNESERDALFSELESLGAVWVWDRECWDRERLATLNETEALGRELLDRGYIDERDFRGLEALIDAERKRIMEMKFPARYRVMVSFVAG</sequence>
<dbReference type="RefSeq" id="WP_014789533.1">
    <property type="nucleotide sequence ID" value="NC_018015.1"/>
</dbReference>
<reference evidence="2 3" key="1">
    <citation type="journal article" date="2012" name="J. Bacteriol.">
        <title>Complete Genome Sequence of the Hyperthermophilic Archaeon Thermococcus sp. Strain CL1, Isolated from a Paralvinella sp. Polychaete Worm Collected from a Hydrothermal Vent.</title>
        <authorList>
            <person name="Jung J.H."/>
            <person name="Holden J.F."/>
            <person name="Seo D.H."/>
            <person name="Park K.H."/>
            <person name="Shin H."/>
            <person name="Ryu S."/>
            <person name="Lee J.H."/>
            <person name="Park C.S."/>
        </authorList>
    </citation>
    <scope>NUCLEOTIDE SEQUENCE [LARGE SCALE GENOMIC DNA]</scope>
    <source>
        <strain evidence="3">DSM 27260 / KACC 17922 / CL1</strain>
    </source>
</reference>
<keyword evidence="1" id="KW-0812">Transmembrane</keyword>
<dbReference type="OrthoDB" id="100942at2157"/>
<dbReference type="AlphaFoldDB" id="I3ZW18"/>
<keyword evidence="3" id="KW-1185">Reference proteome</keyword>
<dbReference type="KEGG" id="thm:CL1_1705"/>
<evidence type="ECO:0000313" key="2">
    <source>
        <dbReference type="EMBL" id="AFL95902.1"/>
    </source>
</evidence>
<protein>
    <submittedName>
        <fullName evidence="2">Uncharacterized protein</fullName>
    </submittedName>
</protein>
<gene>
    <name evidence="2" type="ORF">CL1_1705</name>
</gene>
<proteinExistence type="predicted"/>
<dbReference type="STRING" id="163003.CL1_1705"/>
<evidence type="ECO:0000313" key="3">
    <source>
        <dbReference type="Proteomes" id="UP000006064"/>
    </source>
</evidence>
<keyword evidence="1" id="KW-0472">Membrane</keyword>
<evidence type="ECO:0000256" key="1">
    <source>
        <dbReference type="SAM" id="Phobius"/>
    </source>
</evidence>